<evidence type="ECO:0000256" key="1">
    <source>
        <dbReference type="ARBA" id="ARBA00005495"/>
    </source>
</evidence>
<organism evidence="6 7">
    <name type="scientific">Anthostomella pinea</name>
    <dbReference type="NCBI Taxonomy" id="933095"/>
    <lineage>
        <taxon>Eukaryota</taxon>
        <taxon>Fungi</taxon>
        <taxon>Dikarya</taxon>
        <taxon>Ascomycota</taxon>
        <taxon>Pezizomycotina</taxon>
        <taxon>Sordariomycetes</taxon>
        <taxon>Xylariomycetidae</taxon>
        <taxon>Xylariales</taxon>
        <taxon>Xylariaceae</taxon>
        <taxon>Anthostomella</taxon>
    </lineage>
</organism>
<dbReference type="EMBL" id="CAUWAG010000020">
    <property type="protein sequence ID" value="CAJ2512953.1"/>
    <property type="molecule type" value="Genomic_DNA"/>
</dbReference>
<gene>
    <name evidence="6" type="ORF">KHLLAP_LOCUS13421</name>
</gene>
<sequence length="153" mass="16114">MSGSTPTVRNGSCLCGSIKVRMEGEPFRTNLCHCSSCQKFSGGIFASLAVYKTDQVTYTPSSPSVMKTFTDTTPESGRVLLRYFCGTCGSPVKGARTGRDADFVVVPLGIIDGDTAGAGLKPQVEFFCRSRADWIGDVVGGAEGFETLPPPAA</sequence>
<evidence type="ECO:0000256" key="4">
    <source>
        <dbReference type="ARBA" id="ARBA00023239"/>
    </source>
</evidence>
<dbReference type="Pfam" id="PF04828">
    <property type="entry name" value="GFA"/>
    <property type="match status" value="1"/>
</dbReference>
<keyword evidence="7" id="KW-1185">Reference proteome</keyword>
<comment type="similarity">
    <text evidence="1">Belongs to the Gfa family.</text>
</comment>
<keyword evidence="2" id="KW-0479">Metal-binding</keyword>
<feature type="domain" description="CENP-V/GFA" evidence="5">
    <location>
        <begin position="9"/>
        <end position="124"/>
    </location>
</feature>
<protein>
    <submittedName>
        <fullName evidence="6">Uu.00g010720.m01.CDS01</fullName>
    </submittedName>
</protein>
<dbReference type="AlphaFoldDB" id="A0AAI8VXM2"/>
<dbReference type="SUPFAM" id="SSF51316">
    <property type="entry name" value="Mss4-like"/>
    <property type="match status" value="1"/>
</dbReference>
<evidence type="ECO:0000256" key="3">
    <source>
        <dbReference type="ARBA" id="ARBA00022833"/>
    </source>
</evidence>
<keyword evidence="4" id="KW-0456">Lyase</keyword>
<reference evidence="6" key="1">
    <citation type="submission" date="2023-10" db="EMBL/GenBank/DDBJ databases">
        <authorList>
            <person name="Hackl T."/>
        </authorList>
    </citation>
    <scope>NUCLEOTIDE SEQUENCE</scope>
</reference>
<dbReference type="GO" id="GO:0046872">
    <property type="term" value="F:metal ion binding"/>
    <property type="evidence" value="ECO:0007669"/>
    <property type="project" value="UniProtKB-KW"/>
</dbReference>
<evidence type="ECO:0000313" key="7">
    <source>
        <dbReference type="Proteomes" id="UP001295740"/>
    </source>
</evidence>
<dbReference type="PANTHER" id="PTHR33337">
    <property type="entry name" value="GFA DOMAIN-CONTAINING PROTEIN"/>
    <property type="match status" value="1"/>
</dbReference>
<evidence type="ECO:0000313" key="6">
    <source>
        <dbReference type="EMBL" id="CAJ2512953.1"/>
    </source>
</evidence>
<dbReference type="GO" id="GO:0016846">
    <property type="term" value="F:carbon-sulfur lyase activity"/>
    <property type="evidence" value="ECO:0007669"/>
    <property type="project" value="InterPro"/>
</dbReference>
<dbReference type="InterPro" id="IPR011057">
    <property type="entry name" value="Mss4-like_sf"/>
</dbReference>
<comment type="caution">
    <text evidence="6">The sequence shown here is derived from an EMBL/GenBank/DDBJ whole genome shotgun (WGS) entry which is preliminary data.</text>
</comment>
<dbReference type="Proteomes" id="UP001295740">
    <property type="component" value="Unassembled WGS sequence"/>
</dbReference>
<evidence type="ECO:0000256" key="2">
    <source>
        <dbReference type="ARBA" id="ARBA00022723"/>
    </source>
</evidence>
<name>A0AAI8VXM2_9PEZI</name>
<dbReference type="PROSITE" id="PS51891">
    <property type="entry name" value="CENP_V_GFA"/>
    <property type="match status" value="1"/>
</dbReference>
<dbReference type="Gene3D" id="3.90.1590.10">
    <property type="entry name" value="glutathione-dependent formaldehyde- activating enzyme (gfa)"/>
    <property type="match status" value="1"/>
</dbReference>
<dbReference type="PANTHER" id="PTHR33337:SF40">
    <property type="entry name" value="CENP-V_GFA DOMAIN-CONTAINING PROTEIN-RELATED"/>
    <property type="match status" value="1"/>
</dbReference>
<keyword evidence="3" id="KW-0862">Zinc</keyword>
<proteinExistence type="inferred from homology"/>
<dbReference type="InterPro" id="IPR006913">
    <property type="entry name" value="CENP-V/GFA"/>
</dbReference>
<evidence type="ECO:0000259" key="5">
    <source>
        <dbReference type="PROSITE" id="PS51891"/>
    </source>
</evidence>
<accession>A0AAI8VXM2</accession>